<name>A0A9Q1ZC62_CLOBO</name>
<sequence>MEFKSILLDEKAIKRTLTRIAHEIIEKNKGVEDVILLGIERRGVPIAKRISELIEQFEGVKVEVDSVDITLYRDDLTEVADQPLLNEKSLDIDVKNKKIILVDDVLYTGRTARAAMEAVIKHGRPANIQLAVLVDRGHREVPIRADYVGKNVPTSRKELVSVMVSEIDNEDAVKIFEK</sequence>
<dbReference type="PANTHER" id="PTHR11608:SF0">
    <property type="entry name" value="BIFUNCTIONAL PROTEIN PYRR"/>
    <property type="match status" value="1"/>
</dbReference>
<dbReference type="RefSeq" id="WP_013725390.1">
    <property type="nucleotide sequence ID" value="NZ_LGVO01000042.1"/>
</dbReference>
<comment type="subunit">
    <text evidence="6">Homodimer and homohexamer; in equilibrium.</text>
</comment>
<dbReference type="GO" id="GO:0003723">
    <property type="term" value="F:RNA binding"/>
    <property type="evidence" value="ECO:0007669"/>
    <property type="project" value="UniProtKB-UniRule"/>
</dbReference>
<dbReference type="NCBIfam" id="NF003548">
    <property type="entry name" value="PRK05205.1-4"/>
    <property type="match status" value="1"/>
</dbReference>
<evidence type="ECO:0000256" key="1">
    <source>
        <dbReference type="ARBA" id="ARBA00005565"/>
    </source>
</evidence>
<evidence type="ECO:0000256" key="5">
    <source>
        <dbReference type="ARBA" id="ARBA00023163"/>
    </source>
</evidence>
<dbReference type="PANTHER" id="PTHR11608">
    <property type="entry name" value="BIFUNCTIONAL PROTEIN PYRR"/>
    <property type="match status" value="1"/>
</dbReference>
<dbReference type="GO" id="GO:0004845">
    <property type="term" value="F:uracil phosphoribosyltransferase activity"/>
    <property type="evidence" value="ECO:0007669"/>
    <property type="project" value="UniProtKB-UniRule"/>
</dbReference>
<reference evidence="8 9" key="1">
    <citation type="submission" date="2015-07" db="EMBL/GenBank/DDBJ databases">
        <title>Draft genome sequences of 17 French Clostridium botulinum group III.</title>
        <authorList>
            <person name="Woudstra C."/>
            <person name="Le Marechal C."/>
            <person name="Souillard R."/>
            <person name="Bayon-Auboyer M.-H."/>
            <person name="Dessouter D."/>
            <person name="Fach P."/>
        </authorList>
    </citation>
    <scope>NUCLEOTIDE SEQUENCE [LARGE SCALE GENOMIC DNA]</scope>
    <source>
        <strain evidence="8 9">12LNRI-CD</strain>
    </source>
</reference>
<dbReference type="HAMAP" id="MF_01219">
    <property type="entry name" value="PyrR"/>
    <property type="match status" value="1"/>
</dbReference>
<keyword evidence="2 6" id="KW-0806">Transcription termination</keyword>
<dbReference type="InterPro" id="IPR023050">
    <property type="entry name" value="PyrR"/>
</dbReference>
<dbReference type="CDD" id="cd06223">
    <property type="entry name" value="PRTases_typeI"/>
    <property type="match status" value="1"/>
</dbReference>
<keyword evidence="5 6" id="KW-0804">Transcription</keyword>
<comment type="similarity">
    <text evidence="1 6">Belongs to the purine/pyrimidine phosphoribosyltransferase family. PyrR subfamily.</text>
</comment>
<dbReference type="Proteomes" id="UP000037540">
    <property type="component" value="Unassembled WGS sequence"/>
</dbReference>
<evidence type="ECO:0000313" key="8">
    <source>
        <dbReference type="EMBL" id="KOA86621.1"/>
    </source>
</evidence>
<keyword evidence="6 8" id="KW-0328">Glycosyltransferase</keyword>
<dbReference type="OrthoDB" id="9802227at2"/>
<dbReference type="FunFam" id="3.40.50.2020:FF:000020">
    <property type="entry name" value="Bifunctional protein PyrR"/>
    <property type="match status" value="1"/>
</dbReference>
<keyword evidence="6" id="KW-0694">RNA-binding</keyword>
<dbReference type="SUPFAM" id="SSF53271">
    <property type="entry name" value="PRTase-like"/>
    <property type="match status" value="1"/>
</dbReference>
<dbReference type="Pfam" id="PF00156">
    <property type="entry name" value="Pribosyltran"/>
    <property type="match status" value="1"/>
</dbReference>
<comment type="function">
    <text evidence="6">Also displays a weak uracil phosphoribosyltransferase activity which is not physiologically significant.</text>
</comment>
<gene>
    <name evidence="6" type="primary">pyrR</name>
    <name evidence="8" type="ORF">ADU74_08255</name>
</gene>
<feature type="domain" description="Phosphoribosyltransferase" evidence="7">
    <location>
        <begin position="7"/>
        <end position="150"/>
    </location>
</feature>
<comment type="catalytic activity">
    <reaction evidence="6">
        <text>UMP + diphosphate = 5-phospho-alpha-D-ribose 1-diphosphate + uracil</text>
        <dbReference type="Rhea" id="RHEA:13017"/>
        <dbReference type="ChEBI" id="CHEBI:17568"/>
        <dbReference type="ChEBI" id="CHEBI:33019"/>
        <dbReference type="ChEBI" id="CHEBI:57865"/>
        <dbReference type="ChEBI" id="CHEBI:58017"/>
        <dbReference type="EC" id="2.4.2.9"/>
    </reaction>
</comment>
<evidence type="ECO:0000256" key="4">
    <source>
        <dbReference type="ARBA" id="ARBA00023015"/>
    </source>
</evidence>
<comment type="function">
    <text evidence="6">Regulates transcriptional attenuation of the pyrimidine nucleotide (pyr) operon by binding in a uridine-dependent manner to specific sites on pyr mRNA. This disrupts an antiterminator hairpin in the RNA and favors formation of a downstream transcription terminator, leading to a reduced expression of downstream genes.</text>
</comment>
<evidence type="ECO:0000256" key="2">
    <source>
        <dbReference type="ARBA" id="ARBA00022472"/>
    </source>
</evidence>
<proteinExistence type="inferred from homology"/>
<evidence type="ECO:0000256" key="6">
    <source>
        <dbReference type="HAMAP-Rule" id="MF_01219"/>
    </source>
</evidence>
<dbReference type="EC" id="2.4.2.9" evidence="6"/>
<dbReference type="GO" id="GO:0006353">
    <property type="term" value="P:DNA-templated transcription termination"/>
    <property type="evidence" value="ECO:0007669"/>
    <property type="project" value="UniProtKB-UniRule"/>
</dbReference>
<dbReference type="EMBL" id="LGVR01000045">
    <property type="protein sequence ID" value="KOA86621.1"/>
    <property type="molecule type" value="Genomic_DNA"/>
</dbReference>
<dbReference type="InterPro" id="IPR050137">
    <property type="entry name" value="PyrR_bifunctional"/>
</dbReference>
<keyword evidence="3 6" id="KW-0808">Transferase</keyword>
<evidence type="ECO:0000259" key="7">
    <source>
        <dbReference type="Pfam" id="PF00156"/>
    </source>
</evidence>
<dbReference type="NCBIfam" id="NF003549">
    <property type="entry name" value="PRK05205.1-5"/>
    <property type="match status" value="1"/>
</dbReference>
<evidence type="ECO:0000313" key="9">
    <source>
        <dbReference type="Proteomes" id="UP000037540"/>
    </source>
</evidence>
<dbReference type="AlphaFoldDB" id="A0A9Q1ZC62"/>
<feature type="short sequence motif" description="PRPP-binding" evidence="6">
    <location>
        <begin position="99"/>
        <end position="111"/>
    </location>
</feature>
<comment type="caution">
    <text evidence="8">The sequence shown here is derived from an EMBL/GenBank/DDBJ whole genome shotgun (WGS) entry which is preliminary data.</text>
</comment>
<dbReference type="InterPro" id="IPR000836">
    <property type="entry name" value="PRTase_dom"/>
</dbReference>
<evidence type="ECO:0000256" key="3">
    <source>
        <dbReference type="ARBA" id="ARBA00022679"/>
    </source>
</evidence>
<organism evidence="8 9">
    <name type="scientific">Clostridium botulinum</name>
    <dbReference type="NCBI Taxonomy" id="1491"/>
    <lineage>
        <taxon>Bacteria</taxon>
        <taxon>Bacillati</taxon>
        <taxon>Bacillota</taxon>
        <taxon>Clostridia</taxon>
        <taxon>Eubacteriales</taxon>
        <taxon>Clostridiaceae</taxon>
        <taxon>Clostridium</taxon>
    </lineage>
</organism>
<dbReference type="Gene3D" id="3.40.50.2020">
    <property type="match status" value="1"/>
</dbReference>
<accession>A0A9Q1ZC62</accession>
<protein>
    <recommendedName>
        <fullName evidence="6">Bifunctional protein PyrR</fullName>
    </recommendedName>
    <domain>
        <recommendedName>
            <fullName evidence="6">Pyrimidine operon regulatory protein</fullName>
        </recommendedName>
    </domain>
    <domain>
        <recommendedName>
            <fullName evidence="6">Uracil phosphoribosyltransferase</fullName>
            <shortName evidence="6">UPRTase</shortName>
            <ecNumber evidence="6">2.4.2.9</ecNumber>
        </recommendedName>
    </domain>
</protein>
<keyword evidence="4 6" id="KW-0805">Transcription regulation</keyword>
<dbReference type="InterPro" id="IPR029057">
    <property type="entry name" value="PRTase-like"/>
</dbReference>